<sequence length="166" mass="18987">MGSRLRTVRQSAKREGKGKLTEALIRKLTNYDGLAIRRNSESGEEMQKVIMATFFHMISTNKKPLHQNCPVGFDSRCKWRIAEAAGDIKNHRHPPALHPKRSKKISPIYKDLSRLDLLERCLESHTQNANESFNSTVWRLVHKHLYGGFKIVEMASFLAVGQFNEG</sequence>
<accession>A0A154P7N1</accession>
<dbReference type="AlphaFoldDB" id="A0A154P7N1"/>
<dbReference type="EMBL" id="KQ434836">
    <property type="protein sequence ID" value="KZC07936.1"/>
    <property type="molecule type" value="Genomic_DNA"/>
</dbReference>
<evidence type="ECO:0000313" key="1">
    <source>
        <dbReference type="EMBL" id="KZC07936.1"/>
    </source>
</evidence>
<protein>
    <submittedName>
        <fullName evidence="1">Uncharacterized protein</fullName>
    </submittedName>
</protein>
<keyword evidence="2" id="KW-1185">Reference proteome</keyword>
<proteinExistence type="predicted"/>
<evidence type="ECO:0000313" key="2">
    <source>
        <dbReference type="Proteomes" id="UP000076502"/>
    </source>
</evidence>
<dbReference type="Proteomes" id="UP000076502">
    <property type="component" value="Unassembled WGS sequence"/>
</dbReference>
<name>A0A154P7N1_DUFNO</name>
<reference evidence="1 2" key="1">
    <citation type="submission" date="2015-07" db="EMBL/GenBank/DDBJ databases">
        <title>The genome of Dufourea novaeangliae.</title>
        <authorList>
            <person name="Pan H."/>
            <person name="Kapheim K."/>
        </authorList>
    </citation>
    <scope>NUCLEOTIDE SEQUENCE [LARGE SCALE GENOMIC DNA]</scope>
    <source>
        <strain evidence="1">0120121106</strain>
        <tissue evidence="1">Whole body</tissue>
    </source>
</reference>
<organism evidence="1 2">
    <name type="scientific">Dufourea novaeangliae</name>
    <name type="common">Sweat bee</name>
    <dbReference type="NCBI Taxonomy" id="178035"/>
    <lineage>
        <taxon>Eukaryota</taxon>
        <taxon>Metazoa</taxon>
        <taxon>Ecdysozoa</taxon>
        <taxon>Arthropoda</taxon>
        <taxon>Hexapoda</taxon>
        <taxon>Insecta</taxon>
        <taxon>Pterygota</taxon>
        <taxon>Neoptera</taxon>
        <taxon>Endopterygota</taxon>
        <taxon>Hymenoptera</taxon>
        <taxon>Apocrita</taxon>
        <taxon>Aculeata</taxon>
        <taxon>Apoidea</taxon>
        <taxon>Anthophila</taxon>
        <taxon>Halictidae</taxon>
        <taxon>Rophitinae</taxon>
        <taxon>Dufourea</taxon>
    </lineage>
</organism>
<gene>
    <name evidence="1" type="ORF">WN55_10082</name>
</gene>
<dbReference type="OrthoDB" id="10060618at2759"/>